<dbReference type="GO" id="GO:0003697">
    <property type="term" value="F:single-stranded DNA binding"/>
    <property type="evidence" value="ECO:0007669"/>
    <property type="project" value="TreeGrafter"/>
</dbReference>
<dbReference type="GO" id="GO:0003690">
    <property type="term" value="F:double-stranded DNA binding"/>
    <property type="evidence" value="ECO:0007669"/>
    <property type="project" value="TreeGrafter"/>
</dbReference>
<keyword evidence="2" id="KW-0067">ATP-binding</keyword>
<evidence type="ECO:0000256" key="1">
    <source>
        <dbReference type="ARBA" id="ARBA00022741"/>
    </source>
</evidence>
<feature type="non-terminal residue" evidence="5">
    <location>
        <position position="1"/>
    </location>
</feature>
<reference evidence="5 6" key="1">
    <citation type="submission" date="2014-08" db="EMBL/GenBank/DDBJ databases">
        <authorList>
            <person name="Sibley D."/>
            <person name="Venepally P."/>
            <person name="Karamycheva S."/>
            <person name="Hadjithomas M."/>
            <person name="Khan A."/>
            <person name="Brunk B."/>
            <person name="Roos D."/>
            <person name="Caler E."/>
            <person name="Lorenzi H."/>
        </authorList>
    </citation>
    <scope>NUCLEOTIDE SEQUENCE [LARGE SCALE GENOMIC DNA]</scope>
    <source>
        <strain evidence="5 6">VAND</strain>
    </source>
</reference>
<feature type="compositionally biased region" description="Basic and acidic residues" evidence="3">
    <location>
        <begin position="202"/>
        <end position="215"/>
    </location>
</feature>
<dbReference type="GO" id="GO:0005524">
    <property type="term" value="F:ATP binding"/>
    <property type="evidence" value="ECO:0007669"/>
    <property type="project" value="UniProtKB-KW"/>
</dbReference>
<sequence length="246" mass="27188">RFFSVFGAWKRGFHPPGSGKANVSNLNFLSASMSAVSLQQSRAASVQESEPQQQQQAQQLAEEVQSGPLKLEHLLAKGFTKRDLELLKDAGYQTVECIAFAPVKNLVAVKGLSEQKVEKLKKASKELCNLGFCSAQEYLEARENLIRFTTGSVQLDSLLKGGIETGNLTELFGEFRTGKTQLCHTLAVSFLVSQTKHRRGVTRREKTKKNSKEARNGPGAVRNHSPAFQRLFAEKSKVKTAGKNRH</sequence>
<evidence type="ECO:0000313" key="6">
    <source>
        <dbReference type="Proteomes" id="UP000028840"/>
    </source>
</evidence>
<dbReference type="InterPro" id="IPR027417">
    <property type="entry name" value="P-loop_NTPase"/>
</dbReference>
<dbReference type="PROSITE" id="PS50162">
    <property type="entry name" value="RECA_2"/>
    <property type="match status" value="1"/>
</dbReference>
<comment type="caution">
    <text evidence="5">The sequence shown here is derived from an EMBL/GenBank/DDBJ whole genome shotgun (WGS) entry which is preliminary data.</text>
</comment>
<reference evidence="5 6" key="2">
    <citation type="journal article" date="2015" name="Eukaryot. Cell">
        <title>Genetic mapping reveals that sinefungin resistance in Toxoplasma gondii is controlled by a putative amino acid transporter locus that can be used as a negative selectable marker.</title>
        <authorList>
            <person name="Behnke M.S."/>
            <person name="Khan A."/>
            <person name="Sibley L.D."/>
        </authorList>
    </citation>
    <scope>NUCLEOTIDE SEQUENCE [LARGE SCALE GENOMIC DNA]</scope>
    <source>
        <strain evidence="5 6">VAND</strain>
    </source>
</reference>
<dbReference type="GO" id="GO:0007131">
    <property type="term" value="P:reciprocal meiotic recombination"/>
    <property type="evidence" value="ECO:0007669"/>
    <property type="project" value="TreeGrafter"/>
</dbReference>
<dbReference type="GO" id="GO:0070192">
    <property type="term" value="P:chromosome organization involved in meiotic cell cycle"/>
    <property type="evidence" value="ECO:0007669"/>
    <property type="project" value="TreeGrafter"/>
</dbReference>
<protein>
    <submittedName>
        <fullName evidence="5">Putative DNA repair protein RAD51</fullName>
    </submittedName>
</protein>
<dbReference type="EMBL" id="AEYJ02000250">
    <property type="protein sequence ID" value="KFH11686.1"/>
    <property type="molecule type" value="Genomic_DNA"/>
</dbReference>
<dbReference type="GO" id="GO:0000794">
    <property type="term" value="C:condensed nuclear chromosome"/>
    <property type="evidence" value="ECO:0007669"/>
    <property type="project" value="TreeGrafter"/>
</dbReference>
<dbReference type="SUPFAM" id="SSF52540">
    <property type="entry name" value="P-loop containing nucleoside triphosphate hydrolases"/>
    <property type="match status" value="1"/>
</dbReference>
<dbReference type="GO" id="GO:0006312">
    <property type="term" value="P:mitotic recombination"/>
    <property type="evidence" value="ECO:0007669"/>
    <property type="project" value="TreeGrafter"/>
</dbReference>
<keyword evidence="1" id="KW-0547">Nucleotide-binding</keyword>
<dbReference type="PANTHER" id="PTHR22942">
    <property type="entry name" value="RECA/RAD51/RADA DNA STRAND-PAIRING FAMILY MEMBER"/>
    <property type="match status" value="1"/>
</dbReference>
<gene>
    <name evidence="5" type="ORF">TGVAND_272900A</name>
</gene>
<name>A0A086QGF4_TOXGO</name>
<dbReference type="InterPro" id="IPR010995">
    <property type="entry name" value="DNA_repair_Rad51/TF_NusA_a-hlx"/>
</dbReference>
<dbReference type="Proteomes" id="UP000028840">
    <property type="component" value="Unassembled WGS sequence"/>
</dbReference>
<feature type="domain" description="RecA family profile 1" evidence="4">
    <location>
        <begin position="144"/>
        <end position="246"/>
    </location>
</feature>
<evidence type="ECO:0000256" key="3">
    <source>
        <dbReference type="SAM" id="MobiDB-lite"/>
    </source>
</evidence>
<dbReference type="InterPro" id="IPR020588">
    <property type="entry name" value="RecA_ATP-bd"/>
</dbReference>
<dbReference type="GO" id="GO:0000730">
    <property type="term" value="P:DNA recombinase assembly"/>
    <property type="evidence" value="ECO:0007669"/>
    <property type="project" value="TreeGrafter"/>
</dbReference>
<dbReference type="SUPFAM" id="SSF47794">
    <property type="entry name" value="Rad51 N-terminal domain-like"/>
    <property type="match status" value="1"/>
</dbReference>
<dbReference type="GO" id="GO:0042148">
    <property type="term" value="P:DNA strand invasion"/>
    <property type="evidence" value="ECO:0007669"/>
    <property type="project" value="TreeGrafter"/>
</dbReference>
<dbReference type="Gene3D" id="3.40.50.300">
    <property type="entry name" value="P-loop containing nucleotide triphosphate hydrolases"/>
    <property type="match status" value="1"/>
</dbReference>
<dbReference type="InterPro" id="IPR013632">
    <property type="entry name" value="Rad51_C"/>
</dbReference>
<evidence type="ECO:0000259" key="4">
    <source>
        <dbReference type="PROSITE" id="PS50162"/>
    </source>
</evidence>
<dbReference type="Gene3D" id="1.10.150.20">
    <property type="entry name" value="5' to 3' exonuclease, C-terminal subdomain"/>
    <property type="match status" value="1"/>
</dbReference>
<evidence type="ECO:0000313" key="5">
    <source>
        <dbReference type="EMBL" id="KFH11686.1"/>
    </source>
</evidence>
<feature type="region of interest" description="Disordered" evidence="3">
    <location>
        <begin position="198"/>
        <end position="246"/>
    </location>
</feature>
<dbReference type="PANTHER" id="PTHR22942:SF39">
    <property type="entry name" value="DNA REPAIR PROTEIN RAD51 HOMOLOG 1"/>
    <property type="match status" value="1"/>
</dbReference>
<evidence type="ECO:0000256" key="2">
    <source>
        <dbReference type="ARBA" id="ARBA00022840"/>
    </source>
</evidence>
<dbReference type="Pfam" id="PF08423">
    <property type="entry name" value="Rad51"/>
    <property type="match status" value="1"/>
</dbReference>
<dbReference type="GO" id="GO:0000150">
    <property type="term" value="F:DNA strand exchange activity"/>
    <property type="evidence" value="ECO:0007669"/>
    <property type="project" value="TreeGrafter"/>
</dbReference>
<dbReference type="AlphaFoldDB" id="A0A086QGF4"/>
<accession>A0A086QGF4</accession>
<organism evidence="5 6">
    <name type="scientific">Toxoplasma gondii VAND</name>
    <dbReference type="NCBI Taxonomy" id="933077"/>
    <lineage>
        <taxon>Eukaryota</taxon>
        <taxon>Sar</taxon>
        <taxon>Alveolata</taxon>
        <taxon>Apicomplexa</taxon>
        <taxon>Conoidasida</taxon>
        <taxon>Coccidia</taxon>
        <taxon>Eucoccidiorida</taxon>
        <taxon>Eimeriorina</taxon>
        <taxon>Sarcocystidae</taxon>
        <taxon>Toxoplasma</taxon>
    </lineage>
</organism>
<dbReference type="GO" id="GO:0140664">
    <property type="term" value="F:ATP-dependent DNA damage sensor activity"/>
    <property type="evidence" value="ECO:0007669"/>
    <property type="project" value="InterPro"/>
</dbReference>
<proteinExistence type="predicted"/>
<dbReference type="VEuPathDB" id="ToxoDB:TGVAND_272900A"/>